<dbReference type="RefSeq" id="WP_091580893.1">
    <property type="nucleotide sequence ID" value="NZ_FNDU01000002.1"/>
</dbReference>
<feature type="compositionally biased region" description="Basic residues" evidence="1">
    <location>
        <begin position="109"/>
        <end position="119"/>
    </location>
</feature>
<reference evidence="2 3" key="1">
    <citation type="submission" date="2016-10" db="EMBL/GenBank/DDBJ databases">
        <authorList>
            <person name="de Groot N.N."/>
        </authorList>
    </citation>
    <scope>NUCLEOTIDE SEQUENCE [LARGE SCALE GENOMIC DNA]</scope>
    <source>
        <strain evidence="3">P4B,CCM 7963,CECT 7998,DSM 25260,IBRC-M 10614,KCTC 13821</strain>
    </source>
</reference>
<accession>A0A1G8E3I2</accession>
<dbReference type="InterPro" id="IPR045527">
    <property type="entry name" value="DUF6470"/>
</dbReference>
<keyword evidence="3" id="KW-1185">Reference proteome</keyword>
<feature type="region of interest" description="Disordered" evidence="1">
    <location>
        <begin position="99"/>
        <end position="119"/>
    </location>
</feature>
<sequence length="119" mass="12874">MNMPIVEITTTNAELGIKSSRPPFEISQPPADTEINQNLTDTVEISTKAAKVNIDQSEAFADANLISPLQKTKQFAQKANQTATEYTAKKAREGEQLKAIENNGGGGKAKLRLQKKTAS</sequence>
<evidence type="ECO:0000313" key="2">
    <source>
        <dbReference type="EMBL" id="SDH64209.1"/>
    </source>
</evidence>
<name>A0A1G8E3I2_9BACI</name>
<proteinExistence type="predicted"/>
<evidence type="ECO:0000313" key="3">
    <source>
        <dbReference type="Proteomes" id="UP000199017"/>
    </source>
</evidence>
<dbReference type="EMBL" id="FNDU01000002">
    <property type="protein sequence ID" value="SDH64209.1"/>
    <property type="molecule type" value="Genomic_DNA"/>
</dbReference>
<gene>
    <name evidence="2" type="ORF">SAMN05216352_10249</name>
</gene>
<dbReference type="Proteomes" id="UP000199017">
    <property type="component" value="Unassembled WGS sequence"/>
</dbReference>
<organism evidence="2 3">
    <name type="scientific">Alteribacillus bidgolensis</name>
    <dbReference type="NCBI Taxonomy" id="930129"/>
    <lineage>
        <taxon>Bacteria</taxon>
        <taxon>Bacillati</taxon>
        <taxon>Bacillota</taxon>
        <taxon>Bacilli</taxon>
        <taxon>Bacillales</taxon>
        <taxon>Bacillaceae</taxon>
        <taxon>Alteribacillus</taxon>
    </lineage>
</organism>
<protein>
    <submittedName>
        <fullName evidence="2">Uncharacterized protein</fullName>
    </submittedName>
</protein>
<dbReference type="OrthoDB" id="2112831at2"/>
<evidence type="ECO:0000256" key="1">
    <source>
        <dbReference type="SAM" id="MobiDB-lite"/>
    </source>
</evidence>
<dbReference type="AlphaFoldDB" id="A0A1G8E3I2"/>
<dbReference type="STRING" id="930129.SAMN05216352_10249"/>
<dbReference type="Pfam" id="PF20074">
    <property type="entry name" value="DUF6470"/>
    <property type="match status" value="1"/>
</dbReference>